<accession>A0A2G5I091</accession>
<dbReference type="EMBL" id="LKMD01000102">
    <property type="protein sequence ID" value="PIA98214.1"/>
    <property type="molecule type" value="Genomic_DNA"/>
</dbReference>
<dbReference type="Pfam" id="PF12937">
    <property type="entry name" value="F-box-like"/>
    <property type="match status" value="1"/>
</dbReference>
<dbReference type="AlphaFoldDB" id="A0A2G5I091"/>
<reference evidence="3 5" key="2">
    <citation type="submission" date="2023-09" db="EMBL/GenBank/DDBJ databases">
        <title>Complete-Gapless Cercospora beticola genome.</title>
        <authorList>
            <person name="Wyatt N.A."/>
            <person name="Spanner R.E."/>
            <person name="Bolton M.D."/>
        </authorList>
    </citation>
    <scope>NUCLEOTIDE SEQUENCE [LARGE SCALE GENOMIC DNA]</scope>
    <source>
        <strain evidence="3">Cb09-40</strain>
    </source>
</reference>
<dbReference type="SMART" id="SM00256">
    <property type="entry name" value="FBOX"/>
    <property type="match status" value="1"/>
</dbReference>
<feature type="domain" description="F-box" evidence="1">
    <location>
        <begin position="312"/>
        <end position="356"/>
    </location>
</feature>
<evidence type="ECO:0000259" key="1">
    <source>
        <dbReference type="PROSITE" id="PS50181"/>
    </source>
</evidence>
<dbReference type="SUPFAM" id="SSF81383">
    <property type="entry name" value="F-box domain"/>
    <property type="match status" value="1"/>
</dbReference>
<dbReference type="EMBL" id="CP134185">
    <property type="protein sequence ID" value="WPA97823.1"/>
    <property type="molecule type" value="Genomic_DNA"/>
</dbReference>
<dbReference type="Proteomes" id="UP001302367">
    <property type="component" value="Chromosome 2"/>
</dbReference>
<sequence>MGYSEVLCTICGVSFNIGRVRRKDEPKSAAWDCYNAPNSYQEADVPDGFSECGETSGCTYYSRNLDNGCYKSPWHNPEAEQDRSDPSLEHIAGPGCKYECACGGAYTGNEISFEEMQGCTTFQCLVRKRNDWKPACDDEEFEQDPNFPMFLSGLHDRMPEREIGYVDAMHPMRHNMQEHSPDDVFWDDDWERNDYSSLPFHPWCLEVYKRASKTWFDGKNDHMVGLVNWWRHRTSKETFSGRFSSTSRSDDVGRLNDQWWNHEHGTEYAAANPPFIPNLAKVIANATAAEPVDGNSGVFDLPADTNLSPSPGDGFAKLPAELKLEILSSLSSEDICNLRLVSRSFRQLPLSLFRDMLATNLNFFWEASPAKDQTPYPFLATTTAQKFVDSPPDSRNPVPVPNLLDTSNTNWYKLYYSLRRGMRNGELKGLANRNRIWNDCQSILESIVKHWDEWQSERD</sequence>
<evidence type="ECO:0000313" key="2">
    <source>
        <dbReference type="EMBL" id="PIA98214.1"/>
    </source>
</evidence>
<proteinExistence type="predicted"/>
<name>A0A2G5I091_CERBT</name>
<keyword evidence="5" id="KW-1185">Reference proteome</keyword>
<dbReference type="OrthoDB" id="40579at2759"/>
<dbReference type="PROSITE" id="PS50181">
    <property type="entry name" value="FBOX"/>
    <property type="match status" value="1"/>
</dbReference>
<evidence type="ECO:0000313" key="3">
    <source>
        <dbReference type="EMBL" id="WPA97823.1"/>
    </source>
</evidence>
<dbReference type="InterPro" id="IPR001810">
    <property type="entry name" value="F-box_dom"/>
</dbReference>
<evidence type="ECO:0000313" key="5">
    <source>
        <dbReference type="Proteomes" id="UP001302367"/>
    </source>
</evidence>
<dbReference type="Proteomes" id="UP000230605">
    <property type="component" value="Chromosome 2"/>
</dbReference>
<reference evidence="2 4" key="1">
    <citation type="submission" date="2015-10" db="EMBL/GenBank/DDBJ databases">
        <title>The cercosporin biosynthetic gene cluster was horizontally transferred to several fungal lineages and shown to be expanded in Cercospora beticola based on microsynteny with recipient genomes.</title>
        <authorList>
            <person name="De Jonge R."/>
            <person name="Ebert M.K."/>
            <person name="Suttle J.C."/>
            <person name="Jurick Ii W.M."/>
            <person name="Secor G.A."/>
            <person name="Thomma B.P."/>
            <person name="Van De Peer Y."/>
            <person name="Bolton M.D."/>
        </authorList>
    </citation>
    <scope>NUCLEOTIDE SEQUENCE [LARGE SCALE GENOMIC DNA]</scope>
    <source>
        <strain evidence="2 4">09-40</strain>
    </source>
</reference>
<organism evidence="2 4">
    <name type="scientific">Cercospora beticola</name>
    <name type="common">Sugarbeet leaf spot fungus</name>
    <dbReference type="NCBI Taxonomy" id="122368"/>
    <lineage>
        <taxon>Eukaryota</taxon>
        <taxon>Fungi</taxon>
        <taxon>Dikarya</taxon>
        <taxon>Ascomycota</taxon>
        <taxon>Pezizomycotina</taxon>
        <taxon>Dothideomycetes</taxon>
        <taxon>Dothideomycetidae</taxon>
        <taxon>Mycosphaerellales</taxon>
        <taxon>Mycosphaerellaceae</taxon>
        <taxon>Cercospora</taxon>
    </lineage>
</organism>
<evidence type="ECO:0000313" key="4">
    <source>
        <dbReference type="Proteomes" id="UP000230605"/>
    </source>
</evidence>
<gene>
    <name evidence="2" type="ORF">CB0940_05292</name>
    <name evidence="3" type="ORF">RHO25_002434</name>
</gene>
<protein>
    <recommendedName>
        <fullName evidence="1">F-box domain-containing protein</fullName>
    </recommendedName>
</protein>
<dbReference type="Gene3D" id="1.20.1280.50">
    <property type="match status" value="1"/>
</dbReference>
<dbReference type="InterPro" id="IPR036047">
    <property type="entry name" value="F-box-like_dom_sf"/>
</dbReference>
<dbReference type="CDD" id="cd09917">
    <property type="entry name" value="F-box_SF"/>
    <property type="match status" value="1"/>
</dbReference>